<name>A0ABQ9TZC5_SAGOE</name>
<dbReference type="EMBL" id="JASSZA010000018">
    <property type="protein sequence ID" value="KAK2089830.1"/>
    <property type="molecule type" value="Genomic_DNA"/>
</dbReference>
<protein>
    <submittedName>
        <fullName evidence="2">Uncharacterized protein</fullName>
    </submittedName>
</protein>
<dbReference type="Proteomes" id="UP001266305">
    <property type="component" value="Unassembled WGS sequence"/>
</dbReference>
<feature type="region of interest" description="Disordered" evidence="1">
    <location>
        <begin position="17"/>
        <end position="48"/>
    </location>
</feature>
<gene>
    <name evidence="2" type="ORF">P7K49_032496</name>
</gene>
<evidence type="ECO:0000256" key="1">
    <source>
        <dbReference type="SAM" id="MobiDB-lite"/>
    </source>
</evidence>
<evidence type="ECO:0000313" key="3">
    <source>
        <dbReference type="Proteomes" id="UP001266305"/>
    </source>
</evidence>
<evidence type="ECO:0000313" key="2">
    <source>
        <dbReference type="EMBL" id="KAK2089830.1"/>
    </source>
</evidence>
<reference evidence="2 3" key="1">
    <citation type="submission" date="2023-05" db="EMBL/GenBank/DDBJ databases">
        <title>B98-5 Cell Line De Novo Hybrid Assembly: An Optical Mapping Approach.</title>
        <authorList>
            <person name="Kananen K."/>
            <person name="Auerbach J.A."/>
            <person name="Kautto E."/>
            <person name="Blachly J.S."/>
        </authorList>
    </citation>
    <scope>NUCLEOTIDE SEQUENCE [LARGE SCALE GENOMIC DNA]</scope>
    <source>
        <strain evidence="2">B95-8</strain>
        <tissue evidence="2">Cell line</tissue>
    </source>
</reference>
<feature type="compositionally biased region" description="Low complexity" evidence="1">
    <location>
        <begin position="37"/>
        <end position="48"/>
    </location>
</feature>
<proteinExistence type="predicted"/>
<sequence length="170" mass="17753">MGQAGLATLARAAGNRVLPPRRRLSSATGHRTDCPETSPCSSWSSSYTPSLDISNRTGVLVSGAPHSREPSKGRLAQASSQVWLQLCCHCRQGTGLGLSGEALLPVGASLTPTLHPATLRWKLEARLLLGEQTRTPPTPGVAVSPSLADPGRSDSIKPDPAQSVADFLSP</sequence>
<comment type="caution">
    <text evidence="2">The sequence shown here is derived from an EMBL/GenBank/DDBJ whole genome shotgun (WGS) entry which is preliminary data.</text>
</comment>
<organism evidence="2 3">
    <name type="scientific">Saguinus oedipus</name>
    <name type="common">Cotton-top tamarin</name>
    <name type="synonym">Oedipomidas oedipus</name>
    <dbReference type="NCBI Taxonomy" id="9490"/>
    <lineage>
        <taxon>Eukaryota</taxon>
        <taxon>Metazoa</taxon>
        <taxon>Chordata</taxon>
        <taxon>Craniata</taxon>
        <taxon>Vertebrata</taxon>
        <taxon>Euteleostomi</taxon>
        <taxon>Mammalia</taxon>
        <taxon>Eutheria</taxon>
        <taxon>Euarchontoglires</taxon>
        <taxon>Primates</taxon>
        <taxon>Haplorrhini</taxon>
        <taxon>Platyrrhini</taxon>
        <taxon>Cebidae</taxon>
        <taxon>Callitrichinae</taxon>
        <taxon>Saguinus</taxon>
    </lineage>
</organism>
<accession>A0ABQ9TZC5</accession>
<feature type="region of interest" description="Disordered" evidence="1">
    <location>
        <begin position="131"/>
        <end position="170"/>
    </location>
</feature>
<keyword evidence="3" id="KW-1185">Reference proteome</keyword>